<reference evidence="12 13" key="1">
    <citation type="journal article" date="2016" name="Nat. Commun.">
        <title>Ectomycorrhizal ecology is imprinted in the genome of the dominant symbiotic fungus Cenococcum geophilum.</title>
        <authorList>
            <consortium name="DOE Joint Genome Institute"/>
            <person name="Peter M."/>
            <person name="Kohler A."/>
            <person name="Ohm R.A."/>
            <person name="Kuo A."/>
            <person name="Krutzmann J."/>
            <person name="Morin E."/>
            <person name="Arend M."/>
            <person name="Barry K.W."/>
            <person name="Binder M."/>
            <person name="Choi C."/>
            <person name="Clum A."/>
            <person name="Copeland A."/>
            <person name="Grisel N."/>
            <person name="Haridas S."/>
            <person name="Kipfer T."/>
            <person name="LaButti K."/>
            <person name="Lindquist E."/>
            <person name="Lipzen A."/>
            <person name="Maire R."/>
            <person name="Meier B."/>
            <person name="Mihaltcheva S."/>
            <person name="Molinier V."/>
            <person name="Murat C."/>
            <person name="Poggeler S."/>
            <person name="Quandt C.A."/>
            <person name="Sperisen C."/>
            <person name="Tritt A."/>
            <person name="Tisserant E."/>
            <person name="Crous P.W."/>
            <person name="Henrissat B."/>
            <person name="Nehls U."/>
            <person name="Egli S."/>
            <person name="Spatafora J.W."/>
            <person name="Grigoriev I.V."/>
            <person name="Martin F.M."/>
        </authorList>
    </citation>
    <scope>NUCLEOTIDE SEQUENCE [LARGE SCALE GENOMIC DNA]</scope>
    <source>
        <strain evidence="12 13">CBS 459.81</strain>
    </source>
</reference>
<keyword evidence="6" id="KW-0378">Hydrolase</keyword>
<evidence type="ECO:0000256" key="9">
    <source>
        <dbReference type="ARBA" id="ARBA00055200"/>
    </source>
</evidence>
<dbReference type="PANTHER" id="PTHR15441:SF2">
    <property type="entry name" value="RIBONUCLEASE P_MRP PROTEIN SUBUNIT POP5"/>
    <property type="match status" value="1"/>
</dbReference>
<dbReference type="GO" id="GO:0000460">
    <property type="term" value="P:maturation of 5.8S rRNA"/>
    <property type="evidence" value="ECO:0007669"/>
    <property type="project" value="UniProtKB-ARBA"/>
</dbReference>
<dbReference type="EMBL" id="KV745041">
    <property type="protein sequence ID" value="OCK78771.1"/>
    <property type="molecule type" value="Genomic_DNA"/>
</dbReference>
<dbReference type="SUPFAM" id="SSF160350">
    <property type="entry name" value="Rnp2-like"/>
    <property type="match status" value="1"/>
</dbReference>
<keyword evidence="13" id="KW-1185">Reference proteome</keyword>
<evidence type="ECO:0000256" key="1">
    <source>
        <dbReference type="ARBA" id="ARBA00000928"/>
    </source>
</evidence>
<dbReference type="Gene3D" id="3.30.70.3250">
    <property type="entry name" value="Ribonuclease P, Pop5 subunit"/>
    <property type="match status" value="1"/>
</dbReference>
<dbReference type="AlphaFoldDB" id="A0A8E2E7G0"/>
<dbReference type="InterPro" id="IPR038085">
    <property type="entry name" value="Rnp2-like_sf"/>
</dbReference>
<proteinExistence type="inferred from homology"/>
<keyword evidence="11" id="KW-0732">Signal</keyword>
<organism evidence="12 13">
    <name type="scientific">Lepidopterella palustris CBS 459.81</name>
    <dbReference type="NCBI Taxonomy" id="1314670"/>
    <lineage>
        <taxon>Eukaryota</taxon>
        <taxon>Fungi</taxon>
        <taxon>Dikarya</taxon>
        <taxon>Ascomycota</taxon>
        <taxon>Pezizomycotina</taxon>
        <taxon>Dothideomycetes</taxon>
        <taxon>Pleosporomycetidae</taxon>
        <taxon>Mytilinidiales</taxon>
        <taxon>Argynnaceae</taxon>
        <taxon>Lepidopterella</taxon>
    </lineage>
</organism>
<dbReference type="Pfam" id="PF01900">
    <property type="entry name" value="RNase_P_Rpp14"/>
    <property type="match status" value="1"/>
</dbReference>
<evidence type="ECO:0000256" key="8">
    <source>
        <dbReference type="ARBA" id="ARBA00044198"/>
    </source>
</evidence>
<evidence type="ECO:0000256" key="3">
    <source>
        <dbReference type="ARBA" id="ARBA00010800"/>
    </source>
</evidence>
<accession>A0A8E2E7G0</accession>
<dbReference type="GO" id="GO:0030681">
    <property type="term" value="C:multimeric ribonuclease P complex"/>
    <property type="evidence" value="ECO:0007669"/>
    <property type="project" value="TreeGrafter"/>
</dbReference>
<evidence type="ECO:0000256" key="2">
    <source>
        <dbReference type="ARBA" id="ARBA00004123"/>
    </source>
</evidence>
<comment type="catalytic activity">
    <reaction evidence="1 10">
        <text>Endonucleolytic cleavage of RNA, removing 5'-extranucleotides from tRNA precursor.</text>
        <dbReference type="EC" id="3.1.26.5"/>
    </reaction>
</comment>
<dbReference type="GO" id="GO:0000172">
    <property type="term" value="C:ribonuclease MRP complex"/>
    <property type="evidence" value="ECO:0007669"/>
    <property type="project" value="TreeGrafter"/>
</dbReference>
<dbReference type="PANTHER" id="PTHR15441">
    <property type="entry name" value="RIBONUCLEASE P PROTEIN SUBUNIT P14"/>
    <property type="match status" value="1"/>
</dbReference>
<dbReference type="GO" id="GO:0004526">
    <property type="term" value="F:ribonuclease P activity"/>
    <property type="evidence" value="ECO:0007669"/>
    <property type="project" value="UniProtKB-EC"/>
</dbReference>
<evidence type="ECO:0000313" key="12">
    <source>
        <dbReference type="EMBL" id="OCK78771.1"/>
    </source>
</evidence>
<name>A0A8E2E7G0_9PEZI</name>
<evidence type="ECO:0000256" key="7">
    <source>
        <dbReference type="ARBA" id="ARBA00023242"/>
    </source>
</evidence>
<gene>
    <name evidence="12" type="ORF">K432DRAFT_444396</name>
</gene>
<evidence type="ECO:0000256" key="4">
    <source>
        <dbReference type="ARBA" id="ARBA00012179"/>
    </source>
</evidence>
<evidence type="ECO:0000256" key="11">
    <source>
        <dbReference type="SAM" id="SignalP"/>
    </source>
</evidence>
<dbReference type="GO" id="GO:0001682">
    <property type="term" value="P:tRNA 5'-leader removal"/>
    <property type="evidence" value="ECO:0007669"/>
    <property type="project" value="InterPro"/>
</dbReference>
<dbReference type="PIRSF" id="PIRSF023803">
    <property type="entry name" value="Ribonuclease_P_prd"/>
    <property type="match status" value="1"/>
</dbReference>
<dbReference type="InterPro" id="IPR016819">
    <property type="entry name" value="RNase_P/MRP_POP5"/>
</dbReference>
<comment type="function">
    <text evidence="9">Component of ribonuclease P, a protein complex that generates mature tRNA molecules by cleaving their 5'-ends. Also a component of RNase MRP, which cleaves pre-rRNA sequences.</text>
</comment>
<dbReference type="GO" id="GO:0033204">
    <property type="term" value="F:ribonuclease P RNA binding"/>
    <property type="evidence" value="ECO:0007669"/>
    <property type="project" value="InterPro"/>
</dbReference>
<dbReference type="OrthoDB" id="24745at2759"/>
<dbReference type="FunFam" id="3.30.70.3250:FF:000004">
    <property type="entry name" value="Ribonuclease P/MRP protein subunit POP5"/>
    <property type="match status" value="1"/>
</dbReference>
<keyword evidence="5 10" id="KW-0819">tRNA processing</keyword>
<evidence type="ECO:0000313" key="13">
    <source>
        <dbReference type="Proteomes" id="UP000250266"/>
    </source>
</evidence>
<comment type="subcellular location">
    <subcellularLocation>
        <location evidence="2">Nucleus</location>
    </subcellularLocation>
</comment>
<keyword evidence="7" id="KW-0539">Nucleus</keyword>
<feature type="signal peptide" evidence="11">
    <location>
        <begin position="1"/>
        <end position="24"/>
    </location>
</feature>
<comment type="similarity">
    <text evidence="3 10">Belongs to the eukaryotic/archaeal RNase P protein component 2 family.</text>
</comment>
<feature type="chain" id="PRO_5034359389" description="Ribonuclease P/MRP protein subunit POP5" evidence="11">
    <location>
        <begin position="25"/>
        <end position="188"/>
    </location>
</feature>
<protein>
    <recommendedName>
        <fullName evidence="8 10">Ribonuclease P/MRP protein subunit POP5</fullName>
        <ecNumber evidence="4 10">3.1.26.5</ecNumber>
    </recommendedName>
</protein>
<dbReference type="EC" id="3.1.26.5" evidence="4 10"/>
<sequence length="188" mass="20831">MVRVKHRYLLVSLLYPCASSSVAAKEPLPDVIHFHQPSSDQLTVPFLLRVIRDSVAELFGDYGAGVVSTSLQIKYLSPATSTAIIRTPRAHYQLVWAALTFISSLPKPMNQSCVVRVVRVSGTIRKSEEEVIRRAKDIIARAQRPGVNEGVVGDILKAVGRTGGRREEDVMAVMDEEYDENDYSDSES</sequence>
<dbReference type="GO" id="GO:0005730">
    <property type="term" value="C:nucleolus"/>
    <property type="evidence" value="ECO:0007669"/>
    <property type="project" value="TreeGrafter"/>
</dbReference>
<evidence type="ECO:0000256" key="10">
    <source>
        <dbReference type="PIRNR" id="PIRNR023803"/>
    </source>
</evidence>
<dbReference type="InterPro" id="IPR002759">
    <property type="entry name" value="Pop5/Rpp14/Rnp2-like"/>
</dbReference>
<dbReference type="Proteomes" id="UP000250266">
    <property type="component" value="Unassembled WGS sequence"/>
</dbReference>
<evidence type="ECO:0000256" key="6">
    <source>
        <dbReference type="ARBA" id="ARBA00022801"/>
    </source>
</evidence>
<evidence type="ECO:0000256" key="5">
    <source>
        <dbReference type="ARBA" id="ARBA00022694"/>
    </source>
</evidence>